<evidence type="ECO:0000256" key="1">
    <source>
        <dbReference type="SAM" id="Phobius"/>
    </source>
</evidence>
<dbReference type="OrthoDB" id="3543885at2"/>
<reference evidence="2 3" key="1">
    <citation type="submission" date="2019-04" db="EMBL/GenBank/DDBJ databases">
        <title>Herbidospora sp. NEAU-GS14.nov., a novel actinomycete isolated from soil.</title>
        <authorList>
            <person name="Han L."/>
        </authorList>
    </citation>
    <scope>NUCLEOTIDE SEQUENCE [LARGE SCALE GENOMIC DNA]</scope>
    <source>
        <strain evidence="2 3">NEAU-GS14</strain>
    </source>
</reference>
<feature type="transmembrane region" description="Helical" evidence="1">
    <location>
        <begin position="191"/>
        <end position="209"/>
    </location>
</feature>
<name>A0A4V5V0Z8_9ACTN</name>
<gene>
    <name evidence="2" type="ORF">FDA94_06685</name>
</gene>
<proteinExistence type="predicted"/>
<keyword evidence="1" id="KW-0472">Membrane</keyword>
<feature type="transmembrane region" description="Helical" evidence="1">
    <location>
        <begin position="124"/>
        <end position="145"/>
    </location>
</feature>
<dbReference type="AlphaFoldDB" id="A0A4V5V0Z8"/>
<keyword evidence="3" id="KW-1185">Reference proteome</keyword>
<keyword evidence="1" id="KW-0812">Transmembrane</keyword>
<dbReference type="RefSeq" id="WP_137246146.1">
    <property type="nucleotide sequence ID" value="NZ_SZQA01000004.1"/>
</dbReference>
<feature type="transmembrane region" description="Helical" evidence="1">
    <location>
        <begin position="46"/>
        <end position="68"/>
    </location>
</feature>
<feature type="transmembrane region" description="Helical" evidence="1">
    <location>
        <begin position="21"/>
        <end position="40"/>
    </location>
</feature>
<organism evidence="2 3">
    <name type="scientific">Herbidospora galbida</name>
    <dbReference type="NCBI Taxonomy" id="2575442"/>
    <lineage>
        <taxon>Bacteria</taxon>
        <taxon>Bacillati</taxon>
        <taxon>Actinomycetota</taxon>
        <taxon>Actinomycetes</taxon>
        <taxon>Streptosporangiales</taxon>
        <taxon>Streptosporangiaceae</taxon>
        <taxon>Herbidospora</taxon>
    </lineage>
</organism>
<feature type="transmembrane region" description="Helical" evidence="1">
    <location>
        <begin position="221"/>
        <end position="241"/>
    </location>
</feature>
<evidence type="ECO:0000313" key="2">
    <source>
        <dbReference type="EMBL" id="TKK90103.1"/>
    </source>
</evidence>
<feature type="transmembrane region" description="Helical" evidence="1">
    <location>
        <begin position="152"/>
        <end position="171"/>
    </location>
</feature>
<protein>
    <submittedName>
        <fullName evidence="2">Uncharacterized protein</fullName>
    </submittedName>
</protein>
<evidence type="ECO:0000313" key="3">
    <source>
        <dbReference type="Proteomes" id="UP000308705"/>
    </source>
</evidence>
<dbReference type="Proteomes" id="UP000308705">
    <property type="component" value="Unassembled WGS sequence"/>
</dbReference>
<sequence length="425" mass="45811">MGREHKGVSREELKQSAVVTVTVLLALGLVTAWTVLIPGVMAWDNIVIAVIGSVRLTGPVACAFAAWVAVRKRRSKNRPESWRVLKAPVAILAVVTGSFGATVMVLSLRAVADEQAGKLLPSGLAMGAAGLVLYVVLGWVIGWLIPYSITPMLAGFTVYAVFTWISTRTTWADRLAPGTREPYDLFEGLSTTAFVDQTLWLLGLSLALLMGWTAAVTRHSVALAAAMVAVLTAGVGVARLVSDHRPHPGQVAYSCQDWPITVCVHPGMKEGLPELGTAFTGIAARLSGTPAAFNRVEQHSRKTGETLQGGVVPIHVDDLGAGYADRAAREFVERLSRPCPAQRSAGYREIVLAWLRGEPLPPGDYPEHQTASAWFAVLTEQQRREWLRMYYADFANCRLQAAHFGAAAYTHPVPSPTVMSGPQAR</sequence>
<dbReference type="EMBL" id="SZQA01000004">
    <property type="protein sequence ID" value="TKK90103.1"/>
    <property type="molecule type" value="Genomic_DNA"/>
</dbReference>
<comment type="caution">
    <text evidence="2">The sequence shown here is derived from an EMBL/GenBank/DDBJ whole genome shotgun (WGS) entry which is preliminary data.</text>
</comment>
<keyword evidence="1" id="KW-1133">Transmembrane helix</keyword>
<feature type="transmembrane region" description="Helical" evidence="1">
    <location>
        <begin position="89"/>
        <end position="112"/>
    </location>
</feature>
<accession>A0A4V5V0Z8</accession>